<dbReference type="Proteomes" id="UP001177023">
    <property type="component" value="Unassembled WGS sequence"/>
</dbReference>
<feature type="transmembrane region" description="Helical" evidence="23">
    <location>
        <begin position="721"/>
        <end position="744"/>
    </location>
</feature>
<comment type="cofactor">
    <cofactor evidence="1">
        <name>pyridoxal 5'-phosphate</name>
        <dbReference type="ChEBI" id="CHEBI:597326"/>
    </cofactor>
</comment>
<dbReference type="EMBL" id="CATQJA010000562">
    <property type="protein sequence ID" value="CAJ0561555.1"/>
    <property type="molecule type" value="Genomic_DNA"/>
</dbReference>
<dbReference type="PANTHER" id="PTHR23505">
    <property type="entry name" value="SPINSTER"/>
    <property type="match status" value="1"/>
</dbReference>
<evidence type="ECO:0000256" key="11">
    <source>
        <dbReference type="ARBA" id="ARBA00024338"/>
    </source>
</evidence>
<comment type="catalytic activity">
    <reaction evidence="14">
        <text>D-serine = pyruvate + NH4(+)</text>
        <dbReference type="Rhea" id="RHEA:13977"/>
        <dbReference type="ChEBI" id="CHEBI:15361"/>
        <dbReference type="ChEBI" id="CHEBI:28938"/>
        <dbReference type="ChEBI" id="CHEBI:35247"/>
        <dbReference type="EC" id="4.3.1.18"/>
    </reaction>
</comment>
<dbReference type="Gene3D" id="1.20.1250.20">
    <property type="entry name" value="MFS general substrate transporter like domains"/>
    <property type="match status" value="1"/>
</dbReference>
<evidence type="ECO:0000256" key="15">
    <source>
        <dbReference type="ARBA" id="ARBA00051769"/>
    </source>
</evidence>
<dbReference type="SUPFAM" id="SSF53686">
    <property type="entry name" value="Tryptophan synthase beta subunit-like PLP-dependent enzymes"/>
    <property type="match status" value="1"/>
</dbReference>
<keyword evidence="26" id="KW-1185">Reference proteome</keyword>
<keyword evidence="6 23" id="KW-0812">Transmembrane</keyword>
<evidence type="ECO:0000256" key="2">
    <source>
        <dbReference type="ARBA" id="ARBA00004141"/>
    </source>
</evidence>
<feature type="transmembrane region" description="Helical" evidence="23">
    <location>
        <begin position="416"/>
        <end position="436"/>
    </location>
</feature>
<feature type="transmembrane region" description="Helical" evidence="23">
    <location>
        <begin position="535"/>
        <end position="556"/>
    </location>
</feature>
<dbReference type="GO" id="GO:0008721">
    <property type="term" value="F:D-serine ammonia-lyase activity"/>
    <property type="evidence" value="ECO:0007669"/>
    <property type="project" value="UniProtKB-EC"/>
</dbReference>
<feature type="transmembrane region" description="Helical" evidence="23">
    <location>
        <begin position="756"/>
        <end position="779"/>
    </location>
</feature>
<dbReference type="GO" id="GO:0005524">
    <property type="term" value="F:ATP binding"/>
    <property type="evidence" value="ECO:0007669"/>
    <property type="project" value="UniProtKB-ARBA"/>
</dbReference>
<dbReference type="EC" id="5.1.1.18" evidence="18"/>
<evidence type="ECO:0000256" key="16">
    <source>
        <dbReference type="ARBA" id="ARBA00056426"/>
    </source>
</evidence>
<proteinExistence type="inferred from homology"/>
<dbReference type="Gene3D" id="3.40.50.1100">
    <property type="match status" value="2"/>
</dbReference>
<dbReference type="Pfam" id="PF00291">
    <property type="entry name" value="PALP"/>
    <property type="match status" value="1"/>
</dbReference>
<comment type="subcellular location">
    <subcellularLocation>
        <location evidence="2">Membrane</location>
        <topology evidence="2">Multi-pass membrane protein</topology>
    </subcellularLocation>
</comment>
<evidence type="ECO:0000313" key="26">
    <source>
        <dbReference type="Proteomes" id="UP001177023"/>
    </source>
</evidence>
<dbReference type="InterPro" id="IPR044770">
    <property type="entry name" value="MFS_spinster-like"/>
</dbReference>
<evidence type="ECO:0000256" key="3">
    <source>
        <dbReference type="ARBA" id="ARBA00010869"/>
    </source>
</evidence>
<keyword evidence="8 23" id="KW-1133">Transmembrane helix</keyword>
<evidence type="ECO:0000259" key="24">
    <source>
        <dbReference type="PROSITE" id="PS50850"/>
    </source>
</evidence>
<feature type="transmembrane region" description="Helical" evidence="23">
    <location>
        <begin position="799"/>
        <end position="822"/>
    </location>
</feature>
<dbReference type="PROSITE" id="PS50850">
    <property type="entry name" value="MFS"/>
    <property type="match status" value="1"/>
</dbReference>
<evidence type="ECO:0000256" key="22">
    <source>
        <dbReference type="ARBA" id="ARBA00081761"/>
    </source>
</evidence>
<keyword evidence="9 23" id="KW-0472">Membrane</keyword>
<dbReference type="GO" id="GO:0016020">
    <property type="term" value="C:membrane"/>
    <property type="evidence" value="ECO:0007669"/>
    <property type="project" value="UniProtKB-SubCell"/>
</dbReference>
<comment type="similarity">
    <text evidence="3">Belongs to the serine/threonine dehydratase family.</text>
</comment>
<feature type="transmembrane region" description="Helical" evidence="23">
    <location>
        <begin position="443"/>
        <end position="462"/>
    </location>
</feature>
<dbReference type="FunFam" id="3.40.50.1100:FF:000041">
    <property type="entry name" value="Threonine ammonia-lyase, variant"/>
    <property type="match status" value="1"/>
</dbReference>
<dbReference type="GO" id="GO:0030378">
    <property type="term" value="F:serine racemase activity"/>
    <property type="evidence" value="ECO:0007669"/>
    <property type="project" value="UniProtKB-EC"/>
</dbReference>
<dbReference type="GO" id="GO:0030170">
    <property type="term" value="F:pyridoxal phosphate binding"/>
    <property type="evidence" value="ECO:0007669"/>
    <property type="project" value="UniProtKB-ARBA"/>
</dbReference>
<keyword evidence="10" id="KW-0456">Lyase</keyword>
<comment type="catalytic activity">
    <reaction evidence="15">
        <text>L-serine = D-serine</text>
        <dbReference type="Rhea" id="RHEA:10980"/>
        <dbReference type="ChEBI" id="CHEBI:33384"/>
        <dbReference type="ChEBI" id="CHEBI:35247"/>
        <dbReference type="EC" id="5.1.1.18"/>
    </reaction>
</comment>
<dbReference type="GO" id="GO:0006563">
    <property type="term" value="P:L-serine metabolic process"/>
    <property type="evidence" value="ECO:0007669"/>
    <property type="project" value="UniProtKB-ARBA"/>
</dbReference>
<dbReference type="InterPro" id="IPR020846">
    <property type="entry name" value="MFS_dom"/>
</dbReference>
<sequence>MSRTFPAELIDPCCDPAKPIVVGMSQITEAAYGIRGAVEKTLCRYSRALSHATGIEVYLKMEQTQTTGSFKERGARWALMNLTADEKKKGVYAASAGNHAQALCIHGNKLGIPITVVMPRHAPIKKIAQCQQLGGNIIVKGKDISESRHVALTQSLEAGGKYINGYDHEHVIAGAGTVGLEILDQVPDVSAVLASVGGGGMIAGVATAIKNLRPQVDNSLEAGQPIRTPVMPTLADGLAVPLIGFNAFATALGKIDESIVVDEKTIGLAILRLVEMEKIVVEGAGACGVGALLSGRLDKYKGKKVVVVLSGGNIDTTQLGRVMERGMAWDNRLVRFKVSVSDRPWGIAELTELVAKEGLMMYSPNPPPPPPAWRKFTVVLILFVINLLNYADRFTIAGVLTDIQQYYNIDNDMGGLLQTVFIIFFMLFSPVCGFLGDRYNRKWIMVVGIFVWVLAVFASTFVPADKFWLFLLMRGIVGVGEASYAVVSPSLIGDLYSGKRRSQMLMLYYFAIPVGSGIGYVIGSQLSATFGSWEWGMRLTPAFGAFCIVLTCLFVYEPERGSAEPGETLLPKDPDAPKEPMGNQMLDYLHDLRMLMKNPTYIFSTFGYTALVFVTGTLSWWVPTAMSHAKAHELGLNSTDLLSDEYKLDINLKFGTVTIAGGIAGVCIGALLAEMLRQGQLCFRFFKTERACPIICAIGALIGTPALFIAMHVIGHSETESYALMFITITGLSFNWSINVDLLMSVVVPWRRNSSIAWQILISHLFGDAAGPYLIGMLSDRFRGAQTSPWSRFVSLRTAFYIPNAFCILSVLLFFIASMTVLRDQAVYRREMGHPSPAPKKTDRDLLLQE</sequence>
<evidence type="ECO:0000256" key="10">
    <source>
        <dbReference type="ARBA" id="ARBA00023239"/>
    </source>
</evidence>
<feature type="non-terminal residue" evidence="25">
    <location>
        <position position="1"/>
    </location>
</feature>
<feature type="transmembrane region" description="Helical" evidence="23">
    <location>
        <begin position="504"/>
        <end position="523"/>
    </location>
</feature>
<dbReference type="InterPro" id="IPR036259">
    <property type="entry name" value="MFS_trans_sf"/>
</dbReference>
<gene>
    <name evidence="25" type="ORF">MSPICULIGERA_LOCUS1868</name>
</gene>
<keyword evidence="5" id="KW-0813">Transport</keyword>
<feature type="transmembrane region" description="Helical" evidence="23">
    <location>
        <begin position="654"/>
        <end position="673"/>
    </location>
</feature>
<evidence type="ECO:0000256" key="23">
    <source>
        <dbReference type="SAM" id="Phobius"/>
    </source>
</evidence>
<dbReference type="EC" id="4.3.1.18" evidence="17"/>
<organism evidence="25 26">
    <name type="scientific">Mesorhabditis spiculigera</name>
    <dbReference type="NCBI Taxonomy" id="96644"/>
    <lineage>
        <taxon>Eukaryota</taxon>
        <taxon>Metazoa</taxon>
        <taxon>Ecdysozoa</taxon>
        <taxon>Nematoda</taxon>
        <taxon>Chromadorea</taxon>
        <taxon>Rhabditida</taxon>
        <taxon>Rhabditina</taxon>
        <taxon>Rhabditomorpha</taxon>
        <taxon>Rhabditoidea</taxon>
        <taxon>Rhabditidae</taxon>
        <taxon>Mesorhabditinae</taxon>
        <taxon>Mesorhabditis</taxon>
    </lineage>
</organism>
<evidence type="ECO:0000256" key="18">
    <source>
        <dbReference type="ARBA" id="ARBA00066592"/>
    </source>
</evidence>
<comment type="caution">
    <text evidence="25">The sequence shown here is derived from an EMBL/GenBank/DDBJ whole genome shotgun (WGS) entry which is preliminary data.</text>
</comment>
<dbReference type="InterPro" id="IPR036052">
    <property type="entry name" value="TrpB-like_PALP_sf"/>
</dbReference>
<dbReference type="CDD" id="cd01562">
    <property type="entry name" value="Thr-dehyd"/>
    <property type="match status" value="1"/>
</dbReference>
<comment type="catalytic activity">
    <reaction evidence="13">
        <text>L-serine = pyruvate + NH4(+)</text>
        <dbReference type="Rhea" id="RHEA:19169"/>
        <dbReference type="ChEBI" id="CHEBI:15361"/>
        <dbReference type="ChEBI" id="CHEBI:28938"/>
        <dbReference type="ChEBI" id="CHEBI:33384"/>
        <dbReference type="EC" id="4.3.1.17"/>
    </reaction>
</comment>
<dbReference type="EC" id="4.3.1.17" evidence="4"/>
<evidence type="ECO:0000256" key="8">
    <source>
        <dbReference type="ARBA" id="ARBA00022989"/>
    </source>
</evidence>
<evidence type="ECO:0000313" key="25">
    <source>
        <dbReference type="EMBL" id="CAJ0561555.1"/>
    </source>
</evidence>
<evidence type="ECO:0000256" key="9">
    <source>
        <dbReference type="ARBA" id="ARBA00023136"/>
    </source>
</evidence>
<feature type="transmembrane region" description="Helical" evidence="23">
    <location>
        <begin position="694"/>
        <end position="715"/>
    </location>
</feature>
<feature type="transmembrane region" description="Helical" evidence="23">
    <location>
        <begin position="468"/>
        <end position="492"/>
    </location>
</feature>
<reference evidence="25" key="1">
    <citation type="submission" date="2023-06" db="EMBL/GenBank/DDBJ databases">
        <authorList>
            <person name="Delattre M."/>
        </authorList>
    </citation>
    <scope>NUCLEOTIDE SEQUENCE</scope>
    <source>
        <strain evidence="25">AF72</strain>
    </source>
</reference>
<comment type="function">
    <text evidence="16">Catalyzes the synthesis of D-serine from L-serine. D-serine is a key coagonist with glutamate at NMDA receptors. Has dehydratase activity towards both L-serine and D-serine.</text>
</comment>
<dbReference type="CDD" id="cd17328">
    <property type="entry name" value="MFS_spinster_like"/>
    <property type="match status" value="1"/>
</dbReference>
<evidence type="ECO:0000256" key="20">
    <source>
        <dbReference type="ARBA" id="ARBA00076108"/>
    </source>
</evidence>
<accession>A0AA36C6A1</accession>
<evidence type="ECO:0000256" key="5">
    <source>
        <dbReference type="ARBA" id="ARBA00022448"/>
    </source>
</evidence>
<name>A0AA36C6A1_9BILA</name>
<dbReference type="GO" id="GO:0022857">
    <property type="term" value="F:transmembrane transporter activity"/>
    <property type="evidence" value="ECO:0007669"/>
    <property type="project" value="InterPro"/>
</dbReference>
<dbReference type="InterPro" id="IPR001926">
    <property type="entry name" value="TrpB-like_PALP"/>
</dbReference>
<evidence type="ECO:0000256" key="7">
    <source>
        <dbReference type="ARBA" id="ARBA00022898"/>
    </source>
</evidence>
<evidence type="ECO:0000256" key="19">
    <source>
        <dbReference type="ARBA" id="ARBA00070760"/>
    </source>
</evidence>
<evidence type="ECO:0000256" key="21">
    <source>
        <dbReference type="ARBA" id="ARBA00081060"/>
    </source>
</evidence>
<dbReference type="AlphaFoldDB" id="A0AA36C6A1"/>
<evidence type="ECO:0000256" key="1">
    <source>
        <dbReference type="ARBA" id="ARBA00001933"/>
    </source>
</evidence>
<keyword evidence="7" id="KW-0663">Pyridoxal phosphate</keyword>
<protein>
    <recommendedName>
        <fullName evidence="19">Serine racemase</fullName>
        <ecNumber evidence="4">4.3.1.17</ecNumber>
        <ecNumber evidence="17">4.3.1.18</ecNumber>
        <ecNumber evidence="18">5.1.1.18</ecNumber>
    </recommendedName>
    <alternativeName>
        <fullName evidence="20">D-serine ammonia-lyase</fullName>
    </alternativeName>
    <alternativeName>
        <fullName evidence="22">D-serine dehydratase</fullName>
    </alternativeName>
    <alternativeName>
        <fullName evidence="21">L-serine ammonia-lyase</fullName>
    </alternativeName>
    <alternativeName>
        <fullName evidence="12">L-serine dehydratase</fullName>
    </alternativeName>
</protein>
<evidence type="ECO:0000256" key="6">
    <source>
        <dbReference type="ARBA" id="ARBA00022692"/>
    </source>
</evidence>
<feature type="transmembrane region" description="Helical" evidence="23">
    <location>
        <begin position="601"/>
        <end position="622"/>
    </location>
</feature>
<evidence type="ECO:0000256" key="4">
    <source>
        <dbReference type="ARBA" id="ARBA00012093"/>
    </source>
</evidence>
<evidence type="ECO:0000256" key="17">
    <source>
        <dbReference type="ARBA" id="ARBA00066349"/>
    </source>
</evidence>
<comment type="similarity">
    <text evidence="11">Belongs to the major facilitator superfamily. Spinster (TC 2.A.1.49) family.</text>
</comment>
<dbReference type="PANTHER" id="PTHR23505:SF88">
    <property type="entry name" value="MAJOR FACILITATOR SUPERFAMILY (MFS) PROFILE DOMAIN-CONTAINING PROTEIN"/>
    <property type="match status" value="1"/>
</dbReference>
<dbReference type="GO" id="GO:0003941">
    <property type="term" value="F:L-serine ammonia-lyase activity"/>
    <property type="evidence" value="ECO:0007669"/>
    <property type="project" value="UniProtKB-EC"/>
</dbReference>
<dbReference type="InterPro" id="IPR011701">
    <property type="entry name" value="MFS"/>
</dbReference>
<dbReference type="Pfam" id="PF07690">
    <property type="entry name" value="MFS_1"/>
    <property type="match status" value="1"/>
</dbReference>
<dbReference type="GO" id="GO:0070178">
    <property type="term" value="P:D-serine metabolic process"/>
    <property type="evidence" value="ECO:0007669"/>
    <property type="project" value="UniProtKB-ARBA"/>
</dbReference>
<evidence type="ECO:0000256" key="14">
    <source>
        <dbReference type="ARBA" id="ARBA00050422"/>
    </source>
</evidence>
<feature type="domain" description="Major facilitator superfamily (MFS) profile" evidence="24">
    <location>
        <begin position="378"/>
        <end position="822"/>
    </location>
</feature>
<evidence type="ECO:0000256" key="12">
    <source>
        <dbReference type="ARBA" id="ARBA00031418"/>
    </source>
</evidence>
<evidence type="ECO:0000256" key="13">
    <source>
        <dbReference type="ARBA" id="ARBA00049406"/>
    </source>
</evidence>
<dbReference type="SUPFAM" id="SSF103473">
    <property type="entry name" value="MFS general substrate transporter"/>
    <property type="match status" value="1"/>
</dbReference>